<evidence type="ECO:0000313" key="2">
    <source>
        <dbReference type="EMBL" id="GMA31809.1"/>
    </source>
</evidence>
<dbReference type="GO" id="GO:0005829">
    <property type="term" value="C:cytosol"/>
    <property type="evidence" value="ECO:0007669"/>
    <property type="project" value="TreeGrafter"/>
</dbReference>
<dbReference type="InterPro" id="IPR000421">
    <property type="entry name" value="FA58C"/>
</dbReference>
<dbReference type="Pfam" id="PF17678">
    <property type="entry name" value="Glyco_hydro_92N"/>
    <property type="match status" value="1"/>
</dbReference>
<dbReference type="EMBL" id="BSUM01000001">
    <property type="protein sequence ID" value="GMA31809.1"/>
    <property type="molecule type" value="Genomic_DNA"/>
</dbReference>
<dbReference type="Gene3D" id="1.20.1050.60">
    <property type="entry name" value="alpha-1,2-mannosidase"/>
    <property type="match status" value="1"/>
</dbReference>
<reference evidence="3" key="2">
    <citation type="submission" date="2023-02" db="EMBL/GenBank/DDBJ databases">
        <authorList>
            <person name="Sun Q."/>
            <person name="Mori K."/>
        </authorList>
    </citation>
    <scope>NUCLEOTIDE SEQUENCE</scope>
    <source>
        <strain evidence="3">NBRC 112290</strain>
    </source>
</reference>
<proteinExistence type="predicted"/>
<feature type="domain" description="F5/8 type C" evidence="1">
    <location>
        <begin position="1"/>
        <end position="145"/>
    </location>
</feature>
<dbReference type="InterPro" id="IPR041371">
    <property type="entry name" value="GH92_N"/>
</dbReference>
<dbReference type="SUPFAM" id="SSF48208">
    <property type="entry name" value="Six-hairpin glycosidases"/>
    <property type="match status" value="1"/>
</dbReference>
<keyword evidence="4" id="KW-1185">Reference proteome</keyword>
<dbReference type="GO" id="GO:0005975">
    <property type="term" value="P:carbohydrate metabolic process"/>
    <property type="evidence" value="ECO:0007669"/>
    <property type="project" value="InterPro"/>
</dbReference>
<dbReference type="InterPro" id="IPR012939">
    <property type="entry name" value="Glyco_hydro_92"/>
</dbReference>
<dbReference type="GO" id="GO:0006516">
    <property type="term" value="P:glycoprotein catabolic process"/>
    <property type="evidence" value="ECO:0007669"/>
    <property type="project" value="TreeGrafter"/>
</dbReference>
<dbReference type="GO" id="GO:0000224">
    <property type="term" value="F:peptide-N4-(N-acetyl-beta-glucosaminyl)asparagine amidase activity"/>
    <property type="evidence" value="ECO:0007669"/>
    <property type="project" value="TreeGrafter"/>
</dbReference>
<dbReference type="PANTHER" id="PTHR12143:SF43">
    <property type="entry name" value="PUTATIVE-RELATED"/>
    <property type="match status" value="1"/>
</dbReference>
<evidence type="ECO:0000259" key="1">
    <source>
        <dbReference type="PROSITE" id="PS50022"/>
    </source>
</evidence>
<accession>A0AA38CRD9</accession>
<sequence>MPGSLTPLITAVSARGENRPNETAARAADNDRATKWYDGVPATWLQYELSSAQVVTSYQLTSANDAPGRDPRDFTLQGSNDGGATWTTLDTRSAQVWQDGAAANRGVTKTFEVTGAAAFTAFRLDITANNGEAATQLADLQLLGDPATTFPAPIVTELGNGPTFSQTARTGVGFTGARALRYAGLHLADGPAKATNALLDVEILVEPGHQLTYDIFPVLGGDLSYPSMYAAVDLVFDDGSRLSSSGAADRNGYGASALEQGRSDALFPDQWNSIRVDLTPFVGRTIEKIAFAYDNPDGKGTTSFSGWLDDITVEPIDVVDDTDGLVSFVDTRRGSHSSGDYSRGLTFPATAWPNGFNFFTPMTNGTSISELYEYHRKNGPGNLPELEGIGISHQPSIWMQDRNQLAVLPALGTNPTSALDDRELSFRHENETARPDIYSVEFENGITTEVTPTDHGGVYRFTFPGETGSVLVDQVAGSSGLNVAADGTVSGWVEGGSGYPGRTRMFVAGQFDATPTQARATSVDNRNGSARFAAFDTSDDDTVELRIATSFISADQAHKNLDLEVTGRSFEDVQAAATAAWNERLEVLEIEGATQDQRVTTYSNLYRLNLYPNSQFENTGTAEAPVYRYASPVSPTVGSATATQTNAPVKDGKVYVNNGFWDTYRTTWPLYSTLYPELADELIDGFTQQYRDGGWIARWSAPGYADLMTGTSSDVAFADAYLAGALGSGGDIDAVLETYDAAIRNATVLPATNAVGRKGLETSIFQGWTQQGTHESASWGLEGYINDFGIAQMAAALAQDPRVPAERVATLQEEAAYFDARSKNYATMFNTEANTFTARYRDGRFAGDANFDKLRWQGDFTEATAWTFGFHVPFDVDGLAALYGSRENLVGVLDEFIATPETAQRSNIHEAREARDVRLGLLGMSNQVPHHIPYIYAAAGKPSATQELVRDINKRLFVGADIGQGYLGDEDNGEMSSWQLFSALGFYPLQVGSGDFTIGSPMFDRATLKLPGGDLVVSAPGASQGQVYVDGVTFDGEPIEDVVLDGDLVRGGGELTFTMSETPSDWGSKDMGEDLEVPAIPIDATKPGNGSLAAADGTDISALVDDDARTSVTFPGDEAVLTWTNGAPVIIDRYTLTNGGSGDPAAWVLEGSTDGQTWTELDARTGEEFRWDTQTRPFSLADPTALTRYRLTIRSASGPLVLSEVELFGTSGVADTVTLTPALPITIAPGQQVAAPVANLVGPSSDAADYAVEVDYRDGTGPHTATLTRGELGGFTVTAPHVLARAGVYDAVVTASNGGVSTTLDVRVVVERDETLTGARSTVCIGDLGRTAGSCDGGGYTFDRATLASSGFVQGETVSVGRTGLSFDLPLLEPGSPDAVTNAGQVVDLQLGEGATRLSFVGTATGGDKNLRATLTFTDGSTQEVPLQFGDWVSRASSPAFGNIVVGTSQGRLRGLERAPGNANASVFATTPVTLATDGAGAPKVLRSLTLPPGGARPDRCTSWLWPTTGTAR</sequence>
<protein>
    <submittedName>
        <fullName evidence="3">Alpha-1 2-mannosidase</fullName>
    </submittedName>
</protein>
<dbReference type="Gene3D" id="2.60.120.260">
    <property type="entry name" value="Galactose-binding domain-like"/>
    <property type="match status" value="2"/>
</dbReference>
<dbReference type="Gene3D" id="1.20.1610.10">
    <property type="entry name" value="alpha-1,2-mannosidases domains"/>
    <property type="match status" value="1"/>
</dbReference>
<evidence type="ECO:0000313" key="4">
    <source>
        <dbReference type="Proteomes" id="UP001157161"/>
    </source>
</evidence>
<dbReference type="Gene3D" id="3.30.2080.10">
    <property type="entry name" value="GH92 mannosidase domain"/>
    <property type="match status" value="1"/>
</dbReference>
<dbReference type="Pfam" id="PF07971">
    <property type="entry name" value="Glyco_hydro_92"/>
    <property type="match status" value="1"/>
</dbReference>
<dbReference type="InterPro" id="IPR014718">
    <property type="entry name" value="GH-type_carb-bd"/>
</dbReference>
<dbReference type="Pfam" id="PF00754">
    <property type="entry name" value="F5_F8_type_C"/>
    <property type="match status" value="1"/>
</dbReference>
<dbReference type="GO" id="GO:0030246">
    <property type="term" value="F:carbohydrate binding"/>
    <property type="evidence" value="ECO:0007669"/>
    <property type="project" value="InterPro"/>
</dbReference>
<dbReference type="InterPro" id="IPR008928">
    <property type="entry name" value="6-hairpin_glycosidase_sf"/>
</dbReference>
<evidence type="ECO:0000313" key="3">
    <source>
        <dbReference type="EMBL" id="GMA31811.1"/>
    </source>
</evidence>
<dbReference type="NCBIfam" id="TIGR01180">
    <property type="entry name" value="aman2_put"/>
    <property type="match status" value="1"/>
</dbReference>
<dbReference type="EMBL" id="BSUM01000001">
    <property type="protein sequence ID" value="GMA31811.1"/>
    <property type="molecule type" value="Genomic_DNA"/>
</dbReference>
<dbReference type="Gene3D" id="2.70.98.10">
    <property type="match status" value="1"/>
</dbReference>
<comment type="caution">
    <text evidence="3">The sequence shown here is derived from an EMBL/GenBank/DDBJ whole genome shotgun (WGS) entry which is preliminary data.</text>
</comment>
<dbReference type="InterPro" id="IPR008979">
    <property type="entry name" value="Galactose-bd-like_sf"/>
</dbReference>
<name>A0AA38CRD9_9MICO</name>
<dbReference type="RefSeq" id="WP_284250566.1">
    <property type="nucleotide sequence ID" value="NZ_BSUM01000001.1"/>
</dbReference>
<reference evidence="3" key="1">
    <citation type="journal article" date="2014" name="Int. J. Syst. Evol. Microbiol.">
        <title>Complete genome sequence of Corynebacterium casei LMG S-19264T (=DSM 44701T), isolated from a smear-ripened cheese.</title>
        <authorList>
            <consortium name="US DOE Joint Genome Institute (JGI-PGF)"/>
            <person name="Walter F."/>
            <person name="Albersmeier A."/>
            <person name="Kalinowski J."/>
            <person name="Ruckert C."/>
        </authorList>
    </citation>
    <scope>NUCLEOTIDE SEQUENCE</scope>
    <source>
        <strain evidence="3">NBRC 112290</strain>
    </source>
</reference>
<dbReference type="InterPro" id="IPR005887">
    <property type="entry name" value="GH92_a_mannosidase_put"/>
</dbReference>
<dbReference type="PANTHER" id="PTHR12143">
    <property type="entry name" value="PEPTIDE N-GLYCANASE PNGASE -RELATED"/>
    <property type="match status" value="1"/>
</dbReference>
<dbReference type="Proteomes" id="UP001157161">
    <property type="component" value="Unassembled WGS sequence"/>
</dbReference>
<organism evidence="3 4">
    <name type="scientific">Litorihabitans aurantiacus</name>
    <dbReference type="NCBI Taxonomy" id="1930061"/>
    <lineage>
        <taxon>Bacteria</taxon>
        <taxon>Bacillati</taxon>
        <taxon>Actinomycetota</taxon>
        <taxon>Actinomycetes</taxon>
        <taxon>Micrococcales</taxon>
        <taxon>Beutenbergiaceae</taxon>
        <taxon>Litorihabitans</taxon>
    </lineage>
</organism>
<gene>
    <name evidence="2" type="ORF">GCM10025875_18010</name>
    <name evidence="3" type="ORF">GCM10025875_18030</name>
</gene>
<dbReference type="InterPro" id="IPR050883">
    <property type="entry name" value="PNGase"/>
</dbReference>
<dbReference type="PROSITE" id="PS50022">
    <property type="entry name" value="FA58C_3"/>
    <property type="match status" value="1"/>
</dbReference>
<dbReference type="SUPFAM" id="SSF49785">
    <property type="entry name" value="Galactose-binding domain-like"/>
    <property type="match status" value="2"/>
</dbReference>